<comment type="caution">
    <text evidence="2">The sequence shown here is derived from an EMBL/GenBank/DDBJ whole genome shotgun (WGS) entry which is preliminary data.</text>
</comment>
<dbReference type="PANTHER" id="PTHR37953">
    <property type="entry name" value="UPF0127 PROTEIN MJ1496"/>
    <property type="match status" value="1"/>
</dbReference>
<feature type="signal peptide" evidence="1">
    <location>
        <begin position="1"/>
        <end position="17"/>
    </location>
</feature>
<feature type="chain" id="PRO_5032746739" evidence="1">
    <location>
        <begin position="18"/>
        <end position="161"/>
    </location>
</feature>
<dbReference type="Pfam" id="PF02643">
    <property type="entry name" value="DUF192"/>
    <property type="match status" value="1"/>
</dbReference>
<organism evidence="2 3">
    <name type="scientific">Alteraurantiacibacter aestuarii</name>
    <dbReference type="NCBI Taxonomy" id="650004"/>
    <lineage>
        <taxon>Bacteria</taxon>
        <taxon>Pseudomonadati</taxon>
        <taxon>Pseudomonadota</taxon>
        <taxon>Alphaproteobacteria</taxon>
        <taxon>Sphingomonadales</taxon>
        <taxon>Erythrobacteraceae</taxon>
        <taxon>Alteraurantiacibacter</taxon>
    </lineage>
</organism>
<proteinExistence type="predicted"/>
<gene>
    <name evidence="2" type="ORF">GRI32_01115</name>
</gene>
<dbReference type="PANTHER" id="PTHR37953:SF1">
    <property type="entry name" value="UPF0127 PROTEIN MJ1496"/>
    <property type="match status" value="1"/>
</dbReference>
<keyword evidence="3" id="KW-1185">Reference proteome</keyword>
<dbReference type="Proteomes" id="UP000435243">
    <property type="component" value="Unassembled WGS sequence"/>
</dbReference>
<dbReference type="AlphaFoldDB" id="A0A844ZKC0"/>
<reference evidence="2 3" key="1">
    <citation type="submission" date="2019-12" db="EMBL/GenBank/DDBJ databases">
        <title>Genomic-based taxomic classification of the family Erythrobacteraceae.</title>
        <authorList>
            <person name="Xu L."/>
        </authorList>
    </citation>
    <scope>NUCLEOTIDE SEQUENCE [LARGE SCALE GENOMIC DNA]</scope>
    <source>
        <strain evidence="2 3">JCM 16339</strain>
    </source>
</reference>
<dbReference type="InterPro" id="IPR003795">
    <property type="entry name" value="DUF192"/>
</dbReference>
<protein>
    <submittedName>
        <fullName evidence="2">DUF192 domain-containing protein</fullName>
    </submittedName>
</protein>
<evidence type="ECO:0000313" key="3">
    <source>
        <dbReference type="Proteomes" id="UP000435243"/>
    </source>
</evidence>
<sequence length="161" mass="16804">MAAAAFALALAACSTQAATDAPLSPAAQEAGVHPVSGLTVIPLTIISGTSGDQTHAFRVEVAASPGEQQMGLMFRTEMGANEGMIFPLAQVRMASFWMRNTVIPLDIIFIGPDNRIINIARDATPYSEQPIPSDAPAAAVLELNAGRTAELGIEAGDTVQW</sequence>
<name>A0A844ZKC0_9SPHN</name>
<keyword evidence="1" id="KW-0732">Signal</keyword>
<dbReference type="OrthoDB" id="9808290at2"/>
<dbReference type="InterPro" id="IPR038695">
    <property type="entry name" value="Saro_0823-like_sf"/>
</dbReference>
<dbReference type="Gene3D" id="2.60.120.1140">
    <property type="entry name" value="Protein of unknown function DUF192"/>
    <property type="match status" value="1"/>
</dbReference>
<dbReference type="EMBL" id="WTYY01000001">
    <property type="protein sequence ID" value="MXO87337.1"/>
    <property type="molecule type" value="Genomic_DNA"/>
</dbReference>
<accession>A0A844ZKC0</accession>
<evidence type="ECO:0000256" key="1">
    <source>
        <dbReference type="SAM" id="SignalP"/>
    </source>
</evidence>
<evidence type="ECO:0000313" key="2">
    <source>
        <dbReference type="EMBL" id="MXO87337.1"/>
    </source>
</evidence>